<feature type="region of interest" description="Disordered" evidence="1">
    <location>
        <begin position="295"/>
        <end position="587"/>
    </location>
</feature>
<dbReference type="EMBL" id="JAULSV010000003">
    <property type="protein sequence ID" value="KAK0649093.1"/>
    <property type="molecule type" value="Genomic_DNA"/>
</dbReference>
<feature type="compositionally biased region" description="Basic and acidic residues" evidence="1">
    <location>
        <begin position="554"/>
        <end position="587"/>
    </location>
</feature>
<feature type="compositionally biased region" description="Polar residues" evidence="1">
    <location>
        <begin position="376"/>
        <end position="385"/>
    </location>
</feature>
<reference evidence="2" key="1">
    <citation type="submission" date="2023-06" db="EMBL/GenBank/DDBJ databases">
        <title>Genome-scale phylogeny and comparative genomics of the fungal order Sordariales.</title>
        <authorList>
            <consortium name="Lawrence Berkeley National Laboratory"/>
            <person name="Hensen N."/>
            <person name="Bonometti L."/>
            <person name="Westerberg I."/>
            <person name="Brannstrom I.O."/>
            <person name="Guillou S."/>
            <person name="Cros-Aarteil S."/>
            <person name="Calhoun S."/>
            <person name="Haridas S."/>
            <person name="Kuo A."/>
            <person name="Mondo S."/>
            <person name="Pangilinan J."/>
            <person name="Riley R."/>
            <person name="Labutti K."/>
            <person name="Andreopoulos B."/>
            <person name="Lipzen A."/>
            <person name="Chen C."/>
            <person name="Yanf M."/>
            <person name="Daum C."/>
            <person name="Ng V."/>
            <person name="Clum A."/>
            <person name="Steindorff A."/>
            <person name="Ohm R."/>
            <person name="Martin F."/>
            <person name="Silar P."/>
            <person name="Natvig D."/>
            <person name="Lalanne C."/>
            <person name="Gautier V."/>
            <person name="Ament-Velasquez S.L."/>
            <person name="Kruys A."/>
            <person name="Hutchinson M.I."/>
            <person name="Powell A.J."/>
            <person name="Barry K."/>
            <person name="Miller A.N."/>
            <person name="Grigoriev I.V."/>
            <person name="Debuchy R."/>
            <person name="Gladieux P."/>
            <person name="Thoren M.H."/>
            <person name="Johannesson H."/>
        </authorList>
    </citation>
    <scope>NUCLEOTIDE SEQUENCE</scope>
    <source>
        <strain evidence="2">SMH2532-1</strain>
    </source>
</reference>
<feature type="compositionally biased region" description="Low complexity" evidence="1">
    <location>
        <begin position="461"/>
        <end position="470"/>
    </location>
</feature>
<gene>
    <name evidence="2" type="ORF">B0T16DRAFT_125669</name>
</gene>
<accession>A0AA39YAL2</accession>
<protein>
    <submittedName>
        <fullName evidence="2">Uncharacterized protein</fullName>
    </submittedName>
</protein>
<name>A0AA39YAL2_9PEZI</name>
<feature type="compositionally biased region" description="Low complexity" evidence="1">
    <location>
        <begin position="480"/>
        <end position="498"/>
    </location>
</feature>
<evidence type="ECO:0000256" key="1">
    <source>
        <dbReference type="SAM" id="MobiDB-lite"/>
    </source>
</evidence>
<dbReference type="AlphaFoldDB" id="A0AA39YAL2"/>
<keyword evidence="3" id="KW-1185">Reference proteome</keyword>
<evidence type="ECO:0000313" key="2">
    <source>
        <dbReference type="EMBL" id="KAK0649093.1"/>
    </source>
</evidence>
<evidence type="ECO:0000313" key="3">
    <source>
        <dbReference type="Proteomes" id="UP001174936"/>
    </source>
</evidence>
<organism evidence="2 3">
    <name type="scientific">Cercophora newfieldiana</name>
    <dbReference type="NCBI Taxonomy" id="92897"/>
    <lineage>
        <taxon>Eukaryota</taxon>
        <taxon>Fungi</taxon>
        <taxon>Dikarya</taxon>
        <taxon>Ascomycota</taxon>
        <taxon>Pezizomycotina</taxon>
        <taxon>Sordariomycetes</taxon>
        <taxon>Sordariomycetidae</taxon>
        <taxon>Sordariales</taxon>
        <taxon>Lasiosphaeriaceae</taxon>
        <taxon>Cercophora</taxon>
    </lineage>
</organism>
<feature type="compositionally biased region" description="Polar residues" evidence="1">
    <location>
        <begin position="311"/>
        <end position="324"/>
    </location>
</feature>
<proteinExistence type="predicted"/>
<comment type="caution">
    <text evidence="2">The sequence shown here is derived from an EMBL/GenBank/DDBJ whole genome shotgun (WGS) entry which is preliminary data.</text>
</comment>
<feature type="compositionally biased region" description="Basic and acidic residues" evidence="1">
    <location>
        <begin position="445"/>
        <end position="460"/>
    </location>
</feature>
<feature type="compositionally biased region" description="Basic and acidic residues" evidence="1">
    <location>
        <begin position="366"/>
        <end position="375"/>
    </location>
</feature>
<feature type="compositionally biased region" description="Basic and acidic residues" evidence="1">
    <location>
        <begin position="521"/>
        <end position="544"/>
    </location>
</feature>
<dbReference type="Proteomes" id="UP001174936">
    <property type="component" value="Unassembled WGS sequence"/>
</dbReference>
<feature type="compositionally biased region" description="Low complexity" evidence="1">
    <location>
        <begin position="432"/>
        <end position="441"/>
    </location>
</feature>
<sequence>MDPATIASIVTLAVGAAIKIPDINHTFKDILRSGKDLKDLQLYGEFCKDRLSEFKAEVNRLDIPTDLYRQTKNLIRYSRGVVQGLVEYNKKYGNSFWARCMHWAVSARRSRTEIFERRLQECALWVRIASATSFLLAYRDTCGQVSGMLELCQTRAQQLREDVVQAEKYWKKHPRRMEKYMEVHVKLRVFQRYWYLANDPLFSVLKSELSTPTGTVLGLSSTDEPPRQFWRGIPVAMAAGPARRQPDQDAFAERQNHGVYSSPPATDFSPCLDNYPSTAAPNPWYPRQGANYYPFQHGGYMPDRHEPRPSSPSNERAGQPQSKPLITPPQVHPTPEGLNAPNHGRASANYDDGIPSMGPHRRHRRHNDDHTRHESPSGSRDQSGNRGERDSLHIHQTSHSRQRSEHTQRSESSTRYANDDSSSRRSHRTSSSRHSYSQRSSNRQHRAEASHLDDDDHVYDTTRSSSTASTMRDSIFSRAPSLSSKSSYTSTPTSEYSSVRTEKSRRSSHSGSIEVTAPEPQKTRGSEHRSRRSDPRDAETEKRCPPLSAMNKTKARERVRREERRSRANSTSEERRGRSSRRDERRS</sequence>